<dbReference type="Gene3D" id="3.50.4.10">
    <property type="entry name" value="Hepatocyte Growth Factor"/>
    <property type="match status" value="4"/>
</dbReference>
<dbReference type="SMART" id="SM00223">
    <property type="entry name" value="APPLE"/>
    <property type="match status" value="3"/>
</dbReference>
<dbReference type="Pfam" id="PF14295">
    <property type="entry name" value="PAN_4"/>
    <property type="match status" value="2"/>
</dbReference>
<dbReference type="OrthoDB" id="330106at2759"/>
<feature type="domain" description="Apple" evidence="3">
    <location>
        <begin position="120"/>
        <end position="187"/>
    </location>
</feature>
<dbReference type="InterPro" id="IPR003609">
    <property type="entry name" value="Pan_app"/>
</dbReference>
<protein>
    <submittedName>
        <fullName evidence="4">PAN domain-containing protein</fullName>
    </submittedName>
</protein>
<dbReference type="InterPro" id="IPR000177">
    <property type="entry name" value="Apple"/>
</dbReference>
<dbReference type="EMBL" id="AHZU02000085">
    <property type="protein sequence ID" value="KFG48702.1"/>
    <property type="molecule type" value="Genomic_DNA"/>
</dbReference>
<dbReference type="GO" id="GO:0006508">
    <property type="term" value="P:proteolysis"/>
    <property type="evidence" value="ECO:0007669"/>
    <property type="project" value="InterPro"/>
</dbReference>
<evidence type="ECO:0000313" key="4">
    <source>
        <dbReference type="EMBL" id="KFG48702.1"/>
    </source>
</evidence>
<reference evidence="4 5" key="1">
    <citation type="submission" date="2014-02" db="EMBL/GenBank/DDBJ databases">
        <authorList>
            <person name="Sibley D."/>
            <person name="Venepally P."/>
            <person name="Karamycheva S."/>
            <person name="Hadjithomas M."/>
            <person name="Khan A."/>
            <person name="Brunk B."/>
            <person name="Roos D."/>
            <person name="Caler E."/>
            <person name="Lorenzi H."/>
        </authorList>
    </citation>
    <scope>NUCLEOTIDE SEQUENCE [LARGE SCALE GENOMIC DNA]</scope>
    <source>
        <strain evidence="4 5">GAB2-2007-GAL-DOM2</strain>
    </source>
</reference>
<dbReference type="Pfam" id="PF00024">
    <property type="entry name" value="PAN_1"/>
    <property type="match status" value="2"/>
</dbReference>
<organism evidence="4 5">
    <name type="scientific">Toxoplasma gondii GAB2-2007-GAL-DOM2</name>
    <dbReference type="NCBI Taxonomy" id="1130820"/>
    <lineage>
        <taxon>Eukaryota</taxon>
        <taxon>Sar</taxon>
        <taxon>Alveolata</taxon>
        <taxon>Apicomplexa</taxon>
        <taxon>Conoidasida</taxon>
        <taxon>Coccidia</taxon>
        <taxon>Eucoccidiorida</taxon>
        <taxon>Eimeriorina</taxon>
        <taxon>Sarcocystidae</taxon>
        <taxon>Toxoplasma</taxon>
    </lineage>
</organism>
<comment type="caution">
    <text evidence="4">The sequence shown here is derived from an EMBL/GenBank/DDBJ whole genome shotgun (WGS) entry which is preliminary data.</text>
</comment>
<dbReference type="AlphaFoldDB" id="A0A086KWD4"/>
<keyword evidence="2" id="KW-1015">Disulfide bond</keyword>
<proteinExistence type="predicted"/>
<dbReference type="GO" id="GO:0005576">
    <property type="term" value="C:extracellular region"/>
    <property type="evidence" value="ECO:0007669"/>
    <property type="project" value="InterPro"/>
</dbReference>
<evidence type="ECO:0000313" key="5">
    <source>
        <dbReference type="Proteomes" id="UP000028837"/>
    </source>
</evidence>
<keyword evidence="1" id="KW-0677">Repeat</keyword>
<evidence type="ECO:0000256" key="1">
    <source>
        <dbReference type="ARBA" id="ARBA00022737"/>
    </source>
</evidence>
<gene>
    <name evidence="4" type="ORF">TGDOM2_232400</name>
</gene>
<name>A0A086KWD4_TOXGO</name>
<dbReference type="Proteomes" id="UP000028837">
    <property type="component" value="Unassembled WGS sequence"/>
</dbReference>
<dbReference type="PROSITE" id="PS50948">
    <property type="entry name" value="PAN"/>
    <property type="match status" value="2"/>
</dbReference>
<sequence length="413" mass="45573">MEIKDFFMCIFLHLDLFRPSLFPLSSLRKFPRNVISLFATSSAHRRDAATSAAVCGVRFESPVALCPLSFSPFSNMVSKRVQTALAVLLPGLLLAKSGVQRVDAQVDAEDLLRLNIPNDCPVQQEQTNFQMAEFTGVPFNATCQRYCAEHPECAAFTYHADSRRCVLHSRTGTLAEKATARFSRKRCPTCLLDNFNVADTEDDYLVIAMTVQGCASECRTRGCNFYVYDKESKKCHFKRHRDGIQSAIRPQQGLQVGFHNCRNTDSWCFAPNHTLQGETLKTTTASGPLHCSEICLNHAGCAAFSFDVGSKACHLKPASAFDHVAPQNGSFFGPPGCGLPPACETQGKRRAGDFLMSFSPNSIKTNKGCQRRCQENHRCFHYSFGPEGCFLHGLSSVVEDVEGYISGDTNCGI</sequence>
<evidence type="ECO:0000259" key="3">
    <source>
        <dbReference type="PROSITE" id="PS50948"/>
    </source>
</evidence>
<feature type="domain" description="Apple" evidence="3">
    <location>
        <begin position="261"/>
        <end position="337"/>
    </location>
</feature>
<dbReference type="SMR" id="A0A086KWD4"/>
<accession>A0A086KWD4</accession>
<evidence type="ECO:0000256" key="2">
    <source>
        <dbReference type="ARBA" id="ARBA00023157"/>
    </source>
</evidence>
<dbReference type="SUPFAM" id="SSF57414">
    <property type="entry name" value="Hairpin loop containing domain-like"/>
    <property type="match status" value="2"/>
</dbReference>
<dbReference type="VEuPathDB" id="ToxoDB:TGDOM2_232400"/>